<accession>A0A1B4LMY5</accession>
<gene>
    <name evidence="1" type="ORF">WJ35_26640</name>
</gene>
<sequence>MSSRWASGASHPRRADGLLKQSECGAIIAAARGEAMTECAARTRARRGNVGAAAGRVNGKRCGSDEAAVAPHCARVERALD</sequence>
<reference evidence="1 2" key="1">
    <citation type="submission" date="2015-12" db="EMBL/GenBank/DDBJ databases">
        <title>Diversity of Burkholderia near neighbor genomes.</title>
        <authorList>
            <person name="Sahl J."/>
            <person name="Wagner D."/>
            <person name="Keim P."/>
        </authorList>
    </citation>
    <scope>NUCLEOTIDE SEQUENCE [LARGE SCALE GENOMIC DNA]</scope>
    <source>
        <strain evidence="1 2">MSMB0783</strain>
    </source>
</reference>
<evidence type="ECO:0000313" key="2">
    <source>
        <dbReference type="Proteomes" id="UP000243680"/>
    </source>
</evidence>
<dbReference type="Proteomes" id="UP000243680">
    <property type="component" value="Chromosome 2"/>
</dbReference>
<dbReference type="EMBL" id="CP013422">
    <property type="protein sequence ID" value="AOJ78543.1"/>
    <property type="molecule type" value="Genomic_DNA"/>
</dbReference>
<organism evidence="1 2">
    <name type="scientific">Burkholderia ubonensis</name>
    <dbReference type="NCBI Taxonomy" id="101571"/>
    <lineage>
        <taxon>Bacteria</taxon>
        <taxon>Pseudomonadati</taxon>
        <taxon>Pseudomonadota</taxon>
        <taxon>Betaproteobacteria</taxon>
        <taxon>Burkholderiales</taxon>
        <taxon>Burkholderiaceae</taxon>
        <taxon>Burkholderia</taxon>
        <taxon>Burkholderia cepacia complex</taxon>
    </lineage>
</organism>
<dbReference type="AlphaFoldDB" id="A0A1B4LMY5"/>
<name>A0A1B4LMY5_9BURK</name>
<proteinExistence type="predicted"/>
<protein>
    <submittedName>
        <fullName evidence="1">Uncharacterized protein</fullName>
    </submittedName>
</protein>
<evidence type="ECO:0000313" key="1">
    <source>
        <dbReference type="EMBL" id="AOJ78543.1"/>
    </source>
</evidence>